<evidence type="ECO:0008006" key="3">
    <source>
        <dbReference type="Google" id="ProtNLM"/>
    </source>
</evidence>
<sequence length="45" mass="5278">MEFVEIKLSGRVFLNVVKAGNMAKRYLASVENEYKKYFSEKFISI</sequence>
<dbReference type="GeneID" id="95967366"/>
<gene>
    <name evidence="1" type="ORF">OXIME_000636</name>
</gene>
<evidence type="ECO:0000313" key="1">
    <source>
        <dbReference type="EMBL" id="WYY00083.1"/>
    </source>
</evidence>
<evidence type="ECO:0000313" key="2">
    <source>
        <dbReference type="Proteomes" id="UP001451606"/>
    </source>
</evidence>
<dbReference type="AlphaFoldDB" id="A0AAX4NGI8"/>
<dbReference type="Proteomes" id="UP001451606">
    <property type="component" value="Chromosome"/>
</dbReference>
<name>A0AAX4NGI8_9ARCH</name>
<accession>A0AAX4NGI8</accession>
<proteinExistence type="predicted"/>
<dbReference type="KEGG" id="omr:OXIME_000636"/>
<protein>
    <recommendedName>
        <fullName evidence="3">Transposase</fullName>
    </recommendedName>
</protein>
<organism evidence="1 2">
    <name type="scientific">Oxyplasma meridianum</name>
    <dbReference type="NCBI Taxonomy" id="3073602"/>
    <lineage>
        <taxon>Archaea</taxon>
        <taxon>Methanobacteriati</taxon>
        <taxon>Thermoplasmatota</taxon>
        <taxon>Thermoplasmata</taxon>
        <taxon>Thermoplasmatales</taxon>
        <taxon>Thermoplasmataceae</taxon>
        <taxon>Oxyplasma</taxon>
    </lineage>
</organism>
<keyword evidence="2" id="KW-1185">Reference proteome</keyword>
<dbReference type="EMBL" id="CP133772">
    <property type="protein sequence ID" value="WYY00083.1"/>
    <property type="molecule type" value="Genomic_DNA"/>
</dbReference>
<dbReference type="RefSeq" id="WP_393972035.1">
    <property type="nucleotide sequence ID" value="NZ_CP133772.1"/>
</dbReference>
<reference evidence="1 2" key="1">
    <citation type="submission" date="2023-09" db="EMBL/GenBank/DDBJ databases">
        <authorList>
            <person name="Golyshina O.V."/>
            <person name="Lunev E.A."/>
            <person name="Bargiela R."/>
            <person name="Gaines M.C."/>
            <person name="Daum B."/>
            <person name="Bale N.J."/>
            <person name="Koenen M."/>
            <person name="Sinninghe Damst J.S."/>
            <person name="Yakimov M."/>
            <person name="Golyshin P.N."/>
        </authorList>
    </citation>
    <scope>NUCLEOTIDE SEQUENCE [LARGE SCALE GENOMIC DNA]</scope>
    <source>
        <strain evidence="1 2">M1</strain>
    </source>
</reference>